<name>A0A4S8LDM8_DENBC</name>
<dbReference type="Proteomes" id="UP000297245">
    <property type="component" value="Unassembled WGS sequence"/>
</dbReference>
<dbReference type="AlphaFoldDB" id="A0A4S8LDM8"/>
<proteinExistence type="predicted"/>
<dbReference type="OrthoDB" id="3013340at2759"/>
<protein>
    <submittedName>
        <fullName evidence="1">Uncharacterized protein</fullName>
    </submittedName>
</protein>
<gene>
    <name evidence="1" type="ORF">K435DRAFT_782685</name>
</gene>
<accession>A0A4S8LDM8</accession>
<evidence type="ECO:0000313" key="1">
    <source>
        <dbReference type="EMBL" id="THU86999.1"/>
    </source>
</evidence>
<evidence type="ECO:0000313" key="2">
    <source>
        <dbReference type="Proteomes" id="UP000297245"/>
    </source>
</evidence>
<organism evidence="1 2">
    <name type="scientific">Dendrothele bispora (strain CBS 962.96)</name>
    <dbReference type="NCBI Taxonomy" id="1314807"/>
    <lineage>
        <taxon>Eukaryota</taxon>
        <taxon>Fungi</taxon>
        <taxon>Dikarya</taxon>
        <taxon>Basidiomycota</taxon>
        <taxon>Agaricomycotina</taxon>
        <taxon>Agaricomycetes</taxon>
        <taxon>Agaricomycetidae</taxon>
        <taxon>Agaricales</taxon>
        <taxon>Agaricales incertae sedis</taxon>
        <taxon>Dendrothele</taxon>
    </lineage>
</organism>
<keyword evidence="2" id="KW-1185">Reference proteome</keyword>
<dbReference type="EMBL" id="ML179469">
    <property type="protein sequence ID" value="THU86999.1"/>
    <property type="molecule type" value="Genomic_DNA"/>
</dbReference>
<sequence>MSHSHSDSTFLEHPIPFLMGLALTPDQLELLANHYVGVDYVKEACQGDSAYALERSWKEHGIDNLIPKITAPCGSTRYLYILGVLPSFDGKPPKANVDPRFVKKIWRELGEPPIWKEVDVVSTPWPYRPGLPEPHWLYPKMYEAIQKMRGFSRV</sequence>
<reference evidence="1 2" key="1">
    <citation type="journal article" date="2019" name="Nat. Ecol. Evol.">
        <title>Megaphylogeny resolves global patterns of mushroom evolution.</title>
        <authorList>
            <person name="Varga T."/>
            <person name="Krizsan K."/>
            <person name="Foldi C."/>
            <person name="Dima B."/>
            <person name="Sanchez-Garcia M."/>
            <person name="Sanchez-Ramirez S."/>
            <person name="Szollosi G.J."/>
            <person name="Szarkandi J.G."/>
            <person name="Papp V."/>
            <person name="Albert L."/>
            <person name="Andreopoulos W."/>
            <person name="Angelini C."/>
            <person name="Antonin V."/>
            <person name="Barry K.W."/>
            <person name="Bougher N.L."/>
            <person name="Buchanan P."/>
            <person name="Buyck B."/>
            <person name="Bense V."/>
            <person name="Catcheside P."/>
            <person name="Chovatia M."/>
            <person name="Cooper J."/>
            <person name="Damon W."/>
            <person name="Desjardin D."/>
            <person name="Finy P."/>
            <person name="Geml J."/>
            <person name="Haridas S."/>
            <person name="Hughes K."/>
            <person name="Justo A."/>
            <person name="Karasinski D."/>
            <person name="Kautmanova I."/>
            <person name="Kiss B."/>
            <person name="Kocsube S."/>
            <person name="Kotiranta H."/>
            <person name="LaButti K.M."/>
            <person name="Lechner B.E."/>
            <person name="Liimatainen K."/>
            <person name="Lipzen A."/>
            <person name="Lukacs Z."/>
            <person name="Mihaltcheva S."/>
            <person name="Morgado L.N."/>
            <person name="Niskanen T."/>
            <person name="Noordeloos M.E."/>
            <person name="Ohm R.A."/>
            <person name="Ortiz-Santana B."/>
            <person name="Ovrebo C."/>
            <person name="Racz N."/>
            <person name="Riley R."/>
            <person name="Savchenko A."/>
            <person name="Shiryaev A."/>
            <person name="Soop K."/>
            <person name="Spirin V."/>
            <person name="Szebenyi C."/>
            <person name="Tomsovsky M."/>
            <person name="Tulloss R.E."/>
            <person name="Uehling J."/>
            <person name="Grigoriev I.V."/>
            <person name="Vagvolgyi C."/>
            <person name="Papp T."/>
            <person name="Martin F.M."/>
            <person name="Miettinen O."/>
            <person name="Hibbett D.S."/>
            <person name="Nagy L.G."/>
        </authorList>
    </citation>
    <scope>NUCLEOTIDE SEQUENCE [LARGE SCALE GENOMIC DNA]</scope>
    <source>
        <strain evidence="1 2">CBS 962.96</strain>
    </source>
</reference>